<feature type="transmembrane region" description="Helical" evidence="5">
    <location>
        <begin position="110"/>
        <end position="131"/>
    </location>
</feature>
<evidence type="ECO:0000256" key="2">
    <source>
        <dbReference type="ARBA" id="ARBA00023040"/>
    </source>
</evidence>
<keyword evidence="3" id="KW-0675">Receptor</keyword>
<evidence type="ECO:0008006" key="9">
    <source>
        <dbReference type="Google" id="ProtNLM"/>
    </source>
</evidence>
<evidence type="ECO:0000256" key="1">
    <source>
        <dbReference type="ARBA" id="ARBA00004141"/>
    </source>
</evidence>
<dbReference type="GO" id="GO:0005886">
    <property type="term" value="C:plasma membrane"/>
    <property type="evidence" value="ECO:0007669"/>
    <property type="project" value="TreeGrafter"/>
</dbReference>
<comment type="caution">
    <text evidence="7">The sequence shown here is derived from an EMBL/GenBank/DDBJ whole genome shotgun (WGS) entry which is preliminary data.</text>
</comment>
<keyword evidence="8" id="KW-1185">Reference proteome</keyword>
<evidence type="ECO:0000256" key="5">
    <source>
        <dbReference type="SAM" id="Phobius"/>
    </source>
</evidence>
<feature type="transmembrane region" description="Helical" evidence="5">
    <location>
        <begin position="143"/>
        <end position="160"/>
    </location>
</feature>
<dbReference type="GO" id="GO:0004930">
    <property type="term" value="F:G protein-coupled receptor activity"/>
    <property type="evidence" value="ECO:0007669"/>
    <property type="project" value="UniProtKB-KW"/>
</dbReference>
<dbReference type="EMBL" id="CAJNOI010000895">
    <property type="protein sequence ID" value="CAF1359629.1"/>
    <property type="molecule type" value="Genomic_DNA"/>
</dbReference>
<keyword evidence="5" id="KW-1133">Transmembrane helix</keyword>
<dbReference type="AlphaFoldDB" id="A0A816BFV8"/>
<reference evidence="7" key="1">
    <citation type="submission" date="2021-02" db="EMBL/GenBank/DDBJ databases">
        <authorList>
            <person name="Nowell W R."/>
        </authorList>
    </citation>
    <scope>NUCLEOTIDE SEQUENCE</scope>
</reference>
<gene>
    <name evidence="6" type="ORF">BJG266_LOCUS35421</name>
    <name evidence="7" type="ORF">QVE165_LOCUS54024</name>
</gene>
<dbReference type="SUPFAM" id="SSF81321">
    <property type="entry name" value="Family A G protein-coupled receptor-like"/>
    <property type="match status" value="2"/>
</dbReference>
<dbReference type="OrthoDB" id="10125850at2759"/>
<dbReference type="Proteomes" id="UP000663877">
    <property type="component" value="Unassembled WGS sequence"/>
</dbReference>
<keyword evidence="4" id="KW-0807">Transducer</keyword>
<protein>
    <recommendedName>
        <fullName evidence="9">G-protein coupled receptors family 1 profile domain-containing protein</fullName>
    </recommendedName>
</protein>
<evidence type="ECO:0000313" key="8">
    <source>
        <dbReference type="Proteomes" id="UP000663832"/>
    </source>
</evidence>
<dbReference type="Proteomes" id="UP000663832">
    <property type="component" value="Unassembled WGS sequence"/>
</dbReference>
<dbReference type="PANTHER" id="PTHR24243:SF233">
    <property type="entry name" value="THYROTROPIN-RELEASING HORMONE RECEPTOR"/>
    <property type="match status" value="1"/>
</dbReference>
<evidence type="ECO:0000313" key="6">
    <source>
        <dbReference type="EMBL" id="CAF1359629.1"/>
    </source>
</evidence>
<proteinExistence type="predicted"/>
<dbReference type="Gene3D" id="1.20.1070.10">
    <property type="entry name" value="Rhodopsin 7-helix transmembrane proteins"/>
    <property type="match status" value="1"/>
</dbReference>
<keyword evidence="5" id="KW-0472">Membrane</keyword>
<comment type="subcellular location">
    <subcellularLocation>
        <location evidence="1">Membrane</location>
        <topology evidence="1">Multi-pass membrane protein</topology>
    </subcellularLocation>
</comment>
<keyword evidence="5" id="KW-0812">Transmembrane</keyword>
<evidence type="ECO:0000256" key="3">
    <source>
        <dbReference type="ARBA" id="ARBA00023170"/>
    </source>
</evidence>
<organism evidence="7 8">
    <name type="scientific">Adineta steineri</name>
    <dbReference type="NCBI Taxonomy" id="433720"/>
    <lineage>
        <taxon>Eukaryota</taxon>
        <taxon>Metazoa</taxon>
        <taxon>Spiralia</taxon>
        <taxon>Gnathifera</taxon>
        <taxon>Rotifera</taxon>
        <taxon>Eurotatoria</taxon>
        <taxon>Bdelloidea</taxon>
        <taxon>Adinetida</taxon>
        <taxon>Adinetidae</taxon>
        <taxon>Adineta</taxon>
    </lineage>
</organism>
<sequence length="218" mass="25050">MNNTATARPITNATISSSSDHLYSFFVNPVSVVLFYQIGYPITFLLGFLGNVLSLITFSRSTLRKISTGLIIMILILIDIVISVRIRKRTVIQPTQTLRENNKTNQQRDIQLQMFILTLTSISIFLITTLPISVYKITAPSEALLFVSSFYQVVTVWTGLGWFQSLNYAMNFYIHCLTSRLFRKEFKQQMKFICGRKQTRVNAIELNKRAQHPQVNQQ</sequence>
<evidence type="ECO:0000256" key="4">
    <source>
        <dbReference type="ARBA" id="ARBA00023224"/>
    </source>
</evidence>
<feature type="transmembrane region" description="Helical" evidence="5">
    <location>
        <begin position="68"/>
        <end position="86"/>
    </location>
</feature>
<accession>A0A816BFV8</accession>
<name>A0A816BFV8_9BILA</name>
<feature type="transmembrane region" description="Helical" evidence="5">
    <location>
        <begin position="34"/>
        <end position="56"/>
    </location>
</feature>
<dbReference type="PANTHER" id="PTHR24243">
    <property type="entry name" value="G-PROTEIN COUPLED RECEPTOR"/>
    <property type="match status" value="1"/>
</dbReference>
<keyword evidence="2" id="KW-0297">G-protein coupled receptor</keyword>
<evidence type="ECO:0000313" key="7">
    <source>
        <dbReference type="EMBL" id="CAF1610857.1"/>
    </source>
</evidence>
<dbReference type="EMBL" id="CAJNOM010001513">
    <property type="protein sequence ID" value="CAF1610857.1"/>
    <property type="molecule type" value="Genomic_DNA"/>
</dbReference>